<accession>A0A9Q1QF41</accession>
<feature type="transmembrane region" description="Helical" evidence="1">
    <location>
        <begin position="18"/>
        <end position="36"/>
    </location>
</feature>
<keyword evidence="3" id="KW-1185">Reference proteome</keyword>
<keyword evidence="1" id="KW-1133">Transmembrane helix</keyword>
<dbReference type="AlphaFoldDB" id="A0A9Q1QF41"/>
<reference evidence="2" key="1">
    <citation type="submission" date="2022-04" db="EMBL/GenBank/DDBJ databases">
        <title>Carnegiea gigantea Genome sequencing and assembly v2.</title>
        <authorList>
            <person name="Copetti D."/>
            <person name="Sanderson M.J."/>
            <person name="Burquez A."/>
            <person name="Wojciechowski M.F."/>
        </authorList>
    </citation>
    <scope>NUCLEOTIDE SEQUENCE</scope>
    <source>
        <strain evidence="2">SGP5-SGP5p</strain>
        <tissue evidence="2">Aerial part</tissue>
    </source>
</reference>
<dbReference type="Proteomes" id="UP001153076">
    <property type="component" value="Unassembled WGS sequence"/>
</dbReference>
<dbReference type="PANTHER" id="PTHR36336">
    <property type="entry name" value="OS09G0560400 PROTEIN"/>
    <property type="match status" value="1"/>
</dbReference>
<protein>
    <submittedName>
        <fullName evidence="2">Uncharacterized protein</fullName>
    </submittedName>
</protein>
<proteinExistence type="predicted"/>
<name>A0A9Q1QF41_9CARY</name>
<sequence>MASLTISPAPLHILSPRFMLIALIFISSLQILSLGYELSTDGGGYGGGRRRLLGFKETPAGTNSSFECSPSGPCVSCQYSEKNDDKYRCSETGYRIPFKCVKVGYVSKEATGKRPQNSRSTSKGSSANIDGSVVKHRTLADKASSQEDGLQFYVTYRSCIQAVNEEKLSILGFEVLMLGLLLVSGSFVFFRRKRTLAMAGAGGVRFPRF</sequence>
<comment type="caution">
    <text evidence="2">The sequence shown here is derived from an EMBL/GenBank/DDBJ whole genome shotgun (WGS) entry which is preliminary data.</text>
</comment>
<keyword evidence="1" id="KW-0472">Membrane</keyword>
<dbReference type="EMBL" id="JAKOGI010000217">
    <property type="protein sequence ID" value="KAJ8439484.1"/>
    <property type="molecule type" value="Genomic_DNA"/>
</dbReference>
<organism evidence="2 3">
    <name type="scientific">Carnegiea gigantea</name>
    <dbReference type="NCBI Taxonomy" id="171969"/>
    <lineage>
        <taxon>Eukaryota</taxon>
        <taxon>Viridiplantae</taxon>
        <taxon>Streptophyta</taxon>
        <taxon>Embryophyta</taxon>
        <taxon>Tracheophyta</taxon>
        <taxon>Spermatophyta</taxon>
        <taxon>Magnoliopsida</taxon>
        <taxon>eudicotyledons</taxon>
        <taxon>Gunneridae</taxon>
        <taxon>Pentapetalae</taxon>
        <taxon>Caryophyllales</taxon>
        <taxon>Cactineae</taxon>
        <taxon>Cactaceae</taxon>
        <taxon>Cactoideae</taxon>
        <taxon>Echinocereeae</taxon>
        <taxon>Carnegiea</taxon>
    </lineage>
</organism>
<evidence type="ECO:0000256" key="1">
    <source>
        <dbReference type="SAM" id="Phobius"/>
    </source>
</evidence>
<feature type="transmembrane region" description="Helical" evidence="1">
    <location>
        <begin position="170"/>
        <end position="190"/>
    </location>
</feature>
<evidence type="ECO:0000313" key="2">
    <source>
        <dbReference type="EMBL" id="KAJ8439484.1"/>
    </source>
</evidence>
<keyword evidence="1" id="KW-0812">Transmembrane</keyword>
<gene>
    <name evidence="2" type="ORF">Cgig2_007001</name>
</gene>
<dbReference type="PANTHER" id="PTHR36336:SF1">
    <property type="entry name" value="OS09G0560400 PROTEIN"/>
    <property type="match status" value="1"/>
</dbReference>
<dbReference type="OrthoDB" id="2019675at2759"/>
<evidence type="ECO:0000313" key="3">
    <source>
        <dbReference type="Proteomes" id="UP001153076"/>
    </source>
</evidence>